<gene>
    <name evidence="2" type="ORF">Vbra_4429</name>
</gene>
<dbReference type="VEuPathDB" id="CryptoDB:Vbra_4429"/>
<feature type="compositionally biased region" description="Gly residues" evidence="1">
    <location>
        <begin position="158"/>
        <end position="171"/>
    </location>
</feature>
<organism evidence="2 3">
    <name type="scientific">Vitrella brassicaformis (strain CCMP3155)</name>
    <dbReference type="NCBI Taxonomy" id="1169540"/>
    <lineage>
        <taxon>Eukaryota</taxon>
        <taxon>Sar</taxon>
        <taxon>Alveolata</taxon>
        <taxon>Colpodellida</taxon>
        <taxon>Vitrellaceae</taxon>
        <taxon>Vitrella</taxon>
    </lineage>
</organism>
<protein>
    <submittedName>
        <fullName evidence="2">Uncharacterized protein</fullName>
    </submittedName>
</protein>
<evidence type="ECO:0000256" key="1">
    <source>
        <dbReference type="SAM" id="MobiDB-lite"/>
    </source>
</evidence>
<feature type="region of interest" description="Disordered" evidence="1">
    <location>
        <begin position="1"/>
        <end position="33"/>
    </location>
</feature>
<dbReference type="PhylomeDB" id="A0A0G4FH76"/>
<name>A0A0G4FH76_VITBC</name>
<keyword evidence="3" id="KW-1185">Reference proteome</keyword>
<evidence type="ECO:0000313" key="2">
    <source>
        <dbReference type="EMBL" id="CEM12815.1"/>
    </source>
</evidence>
<feature type="region of interest" description="Disordered" evidence="1">
    <location>
        <begin position="113"/>
        <end position="192"/>
    </location>
</feature>
<accession>A0A0G4FH76</accession>
<dbReference type="AlphaFoldDB" id="A0A0G4FH76"/>
<dbReference type="EMBL" id="CDMY01000437">
    <property type="protein sequence ID" value="CEM12815.1"/>
    <property type="molecule type" value="Genomic_DNA"/>
</dbReference>
<sequence length="544" mass="58158">MGERVLPMDTDNDGDGPAPSARGGSGGGSGGDLLQKIRELRSDASKFLSGVDLAEQMIATHTDNKQDGEMVDGRLSTVLETLSDTHSALGRQLAQITTDCNTHRMAADSEAHQWGACGAGGPNETDSNAQQGRAVPAEDGGAKKGRRVDLSPAAATGGHSGGGSIGAGGAAAGAQQQQGGGSSLSAAPMQHTQQQQQHPLWYVCAHRGSDFPLRDVLHLRKTCKWARGLFGAPQLQHLLTQWTTDDELSTQAGLRRTCNGQQLLTFDNQQMGVGDLLAALCVTEAGGWSEMSEAVELAGQCGNCQLLVRLTAADLHQYPNKTAYLAAPRVLAQLKMVGPHIHFGDGVTFQLFHHGGTLRAIKDEDGFEIDIDPPLHPNHPYQQHRQPHNPPVRSNIDYSLSTGSMPDSWDSSSVSSMVKSIVLRHFDETHQTNSNGGLAVSWRVNNARLGTLLTQSPHRPVEGCTTTTSYMYLIDGVPCRRLVLTDASHPFMAWIYINTVYVEVQTTESAVSGMGGAFKDRFPVTYQLARAVLGAVISAVVFGQ</sequence>
<dbReference type="InParanoid" id="A0A0G4FH76"/>
<proteinExistence type="predicted"/>
<reference evidence="2 3" key="1">
    <citation type="submission" date="2014-11" db="EMBL/GenBank/DDBJ databases">
        <authorList>
            <person name="Zhu J."/>
            <person name="Qi W."/>
            <person name="Song R."/>
        </authorList>
    </citation>
    <scope>NUCLEOTIDE SEQUENCE [LARGE SCALE GENOMIC DNA]</scope>
</reference>
<evidence type="ECO:0000313" key="3">
    <source>
        <dbReference type="Proteomes" id="UP000041254"/>
    </source>
</evidence>
<dbReference type="Proteomes" id="UP000041254">
    <property type="component" value="Unassembled WGS sequence"/>
</dbReference>
<feature type="compositionally biased region" description="Low complexity" evidence="1">
    <location>
        <begin position="172"/>
        <end position="192"/>
    </location>
</feature>